<sequence>MTGAGESIAEYLTTRSVVVEPYTGAVSIPVLPGWSEAAPDQFPGAAQVVACPASTSAGFTANAVLSQARLDGHFDVFDLLSCAFVDSRRLPFWCDIVTSRAPFGRAPSAFIRGTYVAGDWNLDVTTRYVITGNPADTWLTQLTVTTLADRGDELEADVAALNRGLRFRGQARVSAARGLADLDR</sequence>
<dbReference type="InterPro" id="IPR019674">
    <property type="entry name" value="Lipoprotein_LpqN/LpqT-like"/>
</dbReference>
<evidence type="ECO:0000256" key="1">
    <source>
        <dbReference type="ARBA" id="ARBA00022729"/>
    </source>
</evidence>
<organism evidence="2 3">
    <name type="scientific">Rhodococcus gannanensis</name>
    <dbReference type="NCBI Taxonomy" id="1960308"/>
    <lineage>
        <taxon>Bacteria</taxon>
        <taxon>Bacillati</taxon>
        <taxon>Actinomycetota</taxon>
        <taxon>Actinomycetes</taxon>
        <taxon>Mycobacteriales</taxon>
        <taxon>Nocardiaceae</taxon>
        <taxon>Rhodococcus</taxon>
    </lineage>
</organism>
<comment type="caution">
    <text evidence="2">The sequence shown here is derived from an EMBL/GenBank/DDBJ whole genome shotgun (WGS) entry which is preliminary data.</text>
</comment>
<reference evidence="3" key="1">
    <citation type="journal article" date="2019" name="Int. J. Syst. Evol. Microbiol.">
        <title>The Global Catalogue of Microorganisms (GCM) 10K type strain sequencing project: providing services to taxonomists for standard genome sequencing and annotation.</title>
        <authorList>
            <consortium name="The Broad Institute Genomics Platform"/>
            <consortium name="The Broad Institute Genome Sequencing Center for Infectious Disease"/>
            <person name="Wu L."/>
            <person name="Ma J."/>
        </authorList>
    </citation>
    <scope>NUCLEOTIDE SEQUENCE [LARGE SCALE GENOMIC DNA]</scope>
    <source>
        <strain evidence="3">DT72</strain>
    </source>
</reference>
<dbReference type="Proteomes" id="UP001597286">
    <property type="component" value="Unassembled WGS sequence"/>
</dbReference>
<keyword evidence="1" id="KW-0732">Signal</keyword>
<name>A0ABW4P136_9NOCA</name>
<protein>
    <submittedName>
        <fullName evidence="2">LpqN/LpqT family lipoprotein</fullName>
    </submittedName>
</protein>
<accession>A0ABW4P136</accession>
<evidence type="ECO:0000313" key="2">
    <source>
        <dbReference type="EMBL" id="MFD1811816.1"/>
    </source>
</evidence>
<keyword evidence="2" id="KW-0449">Lipoprotein</keyword>
<dbReference type="EMBL" id="JBHUFB010000008">
    <property type="protein sequence ID" value="MFD1811816.1"/>
    <property type="molecule type" value="Genomic_DNA"/>
</dbReference>
<evidence type="ECO:0000313" key="3">
    <source>
        <dbReference type="Proteomes" id="UP001597286"/>
    </source>
</evidence>
<proteinExistence type="predicted"/>
<dbReference type="Gene3D" id="3.40.1000.10">
    <property type="entry name" value="Mog1/PsbP, alpha/beta/alpha sandwich"/>
    <property type="match status" value="1"/>
</dbReference>
<dbReference type="RefSeq" id="WP_378484356.1">
    <property type="nucleotide sequence ID" value="NZ_JBHUFB010000008.1"/>
</dbReference>
<keyword evidence="3" id="KW-1185">Reference proteome</keyword>
<gene>
    <name evidence="2" type="ORF">ACFSJG_06280</name>
</gene>
<dbReference type="Pfam" id="PF10738">
    <property type="entry name" value="Lpp-LpqN"/>
    <property type="match status" value="1"/>
</dbReference>